<dbReference type="GO" id="GO:0046872">
    <property type="term" value="F:metal ion binding"/>
    <property type="evidence" value="ECO:0007669"/>
    <property type="project" value="UniProtKB-KW"/>
</dbReference>
<dbReference type="InterPro" id="IPR002933">
    <property type="entry name" value="Peptidase_M20"/>
</dbReference>
<dbReference type="InterPro" id="IPR036264">
    <property type="entry name" value="Bact_exopeptidase_dim_dom"/>
</dbReference>
<organism evidence="4 5">
    <name type="scientific">Rhodophyticola porphyridii</name>
    <dbReference type="NCBI Taxonomy" id="1852017"/>
    <lineage>
        <taxon>Bacteria</taxon>
        <taxon>Pseudomonadati</taxon>
        <taxon>Pseudomonadota</taxon>
        <taxon>Alphaproteobacteria</taxon>
        <taxon>Rhodobacterales</taxon>
        <taxon>Roseobacteraceae</taxon>
        <taxon>Rhodophyticola</taxon>
    </lineage>
</organism>
<comment type="cofactor">
    <cofactor evidence="2">
        <name>Mn(2+)</name>
        <dbReference type="ChEBI" id="CHEBI:29035"/>
    </cofactor>
    <text evidence="2">The Mn(2+) ion enhances activity.</text>
</comment>
<dbReference type="Gene3D" id="3.30.70.360">
    <property type="match status" value="1"/>
</dbReference>
<feature type="domain" description="Peptidase M20 dimerisation" evidence="3">
    <location>
        <begin position="186"/>
        <end position="283"/>
    </location>
</feature>
<evidence type="ECO:0000256" key="1">
    <source>
        <dbReference type="ARBA" id="ARBA00022801"/>
    </source>
</evidence>
<name>A0A3L9YHD3_9RHOB</name>
<keyword evidence="2" id="KW-0464">Manganese</keyword>
<proteinExistence type="predicted"/>
<dbReference type="NCBIfam" id="TIGR01891">
    <property type="entry name" value="amidohydrolases"/>
    <property type="match status" value="1"/>
</dbReference>
<feature type="binding site" evidence="2">
    <location>
        <position position="163"/>
    </location>
    <ligand>
        <name>Mn(2+)</name>
        <dbReference type="ChEBI" id="CHEBI:29035"/>
        <label>2</label>
    </ligand>
</feature>
<sequence length="387" mass="41092">MAVINRIAGFADEMTAWRRHLHQNPELQFECHQTAAFVAERLREFGISEIHEGIASSGLVAIIEGQGTGPTIGLRADMDALPIMEATGLAHASVNAGKMHACGHDGHTAMLLGAAKYLAETRNFAGRVALIFQPAEEGGGGAKVMCDDGIMERFDIDQVYALHNAPGLPEGKMVTTPGPIMAAVDTFEIVITGHGGHGAMPHETKDPVVAAVGIVSAIQTIVSRNHYAIEDLVISVTQIHTGTAENIVPAEAYICGTVRTFNPDVQAMVMRRMEQIVAGQAAAYDVSARLDYQIGYPATVNDAGAAEFAALVAALVVGEDNVDAAAGREMGAEDFAYMLQERPGAYLFLGQGESAGLHHPEYEFNDEIAPIGASFFARLVETAQPVE</sequence>
<protein>
    <submittedName>
        <fullName evidence="4">Amidohydrolase</fullName>
    </submittedName>
</protein>
<keyword evidence="1 4" id="KW-0378">Hydrolase</keyword>
<dbReference type="SUPFAM" id="SSF55031">
    <property type="entry name" value="Bacterial exopeptidase dimerisation domain"/>
    <property type="match status" value="1"/>
</dbReference>
<feature type="binding site" evidence="2">
    <location>
        <position position="137"/>
    </location>
    <ligand>
        <name>Mn(2+)</name>
        <dbReference type="ChEBI" id="CHEBI:29035"/>
        <label>2</label>
    </ligand>
</feature>
<comment type="caution">
    <text evidence="4">The sequence shown here is derived from an EMBL/GenBank/DDBJ whole genome shotgun (WGS) entry which is preliminary data.</text>
</comment>
<dbReference type="Pfam" id="PF01546">
    <property type="entry name" value="Peptidase_M20"/>
    <property type="match status" value="1"/>
</dbReference>
<dbReference type="SUPFAM" id="SSF53187">
    <property type="entry name" value="Zn-dependent exopeptidases"/>
    <property type="match status" value="1"/>
</dbReference>
<evidence type="ECO:0000313" key="4">
    <source>
        <dbReference type="EMBL" id="RMA42240.1"/>
    </source>
</evidence>
<feature type="binding site" evidence="2">
    <location>
        <position position="102"/>
    </location>
    <ligand>
        <name>Mn(2+)</name>
        <dbReference type="ChEBI" id="CHEBI:29035"/>
        <label>2</label>
    </ligand>
</feature>
<dbReference type="GO" id="GO:0019877">
    <property type="term" value="P:diaminopimelate biosynthetic process"/>
    <property type="evidence" value="ECO:0007669"/>
    <property type="project" value="UniProtKB-ARBA"/>
</dbReference>
<dbReference type="InterPro" id="IPR017439">
    <property type="entry name" value="Amidohydrolase"/>
</dbReference>
<dbReference type="PANTHER" id="PTHR11014:SF63">
    <property type="entry name" value="METALLOPEPTIDASE, PUTATIVE (AFU_ORTHOLOGUE AFUA_6G09600)-RELATED"/>
    <property type="match status" value="1"/>
</dbReference>
<dbReference type="EMBL" id="RCNT01000004">
    <property type="protein sequence ID" value="RMA42240.1"/>
    <property type="molecule type" value="Genomic_DNA"/>
</dbReference>
<evidence type="ECO:0000313" key="5">
    <source>
        <dbReference type="Proteomes" id="UP000281343"/>
    </source>
</evidence>
<feature type="binding site" evidence="2">
    <location>
        <position position="358"/>
    </location>
    <ligand>
        <name>Mn(2+)</name>
        <dbReference type="ChEBI" id="CHEBI:29035"/>
        <label>2</label>
    </ligand>
</feature>
<dbReference type="Pfam" id="PF07687">
    <property type="entry name" value="M20_dimer"/>
    <property type="match status" value="1"/>
</dbReference>
<keyword evidence="5" id="KW-1185">Reference proteome</keyword>
<evidence type="ECO:0000259" key="3">
    <source>
        <dbReference type="Pfam" id="PF07687"/>
    </source>
</evidence>
<dbReference type="CDD" id="cd05666">
    <property type="entry name" value="M20_Acy1-like"/>
    <property type="match status" value="1"/>
</dbReference>
<dbReference type="InterPro" id="IPR011650">
    <property type="entry name" value="Peptidase_M20_dimer"/>
</dbReference>
<dbReference type="Gene3D" id="3.40.630.10">
    <property type="entry name" value="Zn peptidases"/>
    <property type="match status" value="1"/>
</dbReference>
<keyword evidence="2" id="KW-0479">Metal-binding</keyword>
<dbReference type="Proteomes" id="UP000281343">
    <property type="component" value="Unassembled WGS sequence"/>
</dbReference>
<evidence type="ECO:0000256" key="2">
    <source>
        <dbReference type="PIRSR" id="PIRSR005962-1"/>
    </source>
</evidence>
<accession>A0A3L9YHD3</accession>
<dbReference type="GO" id="GO:0050118">
    <property type="term" value="F:N-acetyldiaminopimelate deacetylase activity"/>
    <property type="evidence" value="ECO:0007669"/>
    <property type="project" value="UniProtKB-ARBA"/>
</dbReference>
<dbReference type="RefSeq" id="WP_121897719.1">
    <property type="nucleotide sequence ID" value="NZ_RCNT01000004.1"/>
</dbReference>
<dbReference type="AlphaFoldDB" id="A0A3L9YHD3"/>
<gene>
    <name evidence="4" type="ORF">D9R08_08960</name>
</gene>
<feature type="binding site" evidence="2">
    <location>
        <position position="104"/>
    </location>
    <ligand>
        <name>Mn(2+)</name>
        <dbReference type="ChEBI" id="CHEBI:29035"/>
        <label>2</label>
    </ligand>
</feature>
<reference evidence="4 5" key="1">
    <citation type="submission" date="2018-10" db="EMBL/GenBank/DDBJ databases">
        <authorList>
            <person name="Jung H.S."/>
            <person name="Jeon C.O."/>
        </authorList>
    </citation>
    <scope>NUCLEOTIDE SEQUENCE [LARGE SCALE GENOMIC DNA]</scope>
    <source>
        <strain evidence="4 5">MA-7-27</strain>
    </source>
</reference>
<dbReference type="FunFam" id="3.30.70.360:FF:000001">
    <property type="entry name" value="N-acetyldiaminopimelate deacetylase"/>
    <property type="match status" value="1"/>
</dbReference>
<dbReference type="PANTHER" id="PTHR11014">
    <property type="entry name" value="PEPTIDASE M20 FAMILY MEMBER"/>
    <property type="match status" value="1"/>
</dbReference>
<dbReference type="PIRSF" id="PIRSF005962">
    <property type="entry name" value="Pept_M20D_amidohydro"/>
    <property type="match status" value="1"/>
</dbReference>
<dbReference type="OrthoDB" id="9777385at2"/>